<keyword evidence="1 10" id="KW-0963">Cytoplasm</keyword>
<evidence type="ECO:0000256" key="3">
    <source>
        <dbReference type="ARBA" id="ARBA00022723"/>
    </source>
</evidence>
<dbReference type="SUPFAM" id="SSF50249">
    <property type="entry name" value="Nucleic acid-binding proteins"/>
    <property type="match status" value="1"/>
</dbReference>
<evidence type="ECO:0000256" key="2">
    <source>
        <dbReference type="ARBA" id="ARBA00022517"/>
    </source>
</evidence>
<dbReference type="Gene3D" id="2.40.50.140">
    <property type="entry name" value="Nucleic acid-binding proteins"/>
    <property type="match status" value="1"/>
</dbReference>
<dbReference type="NCBIfam" id="TIGR00157">
    <property type="entry name" value="ribosome small subunit-dependent GTPase A"/>
    <property type="match status" value="1"/>
</dbReference>
<feature type="binding site" evidence="10">
    <location>
        <begin position="166"/>
        <end position="174"/>
    </location>
    <ligand>
        <name>GTP</name>
        <dbReference type="ChEBI" id="CHEBI:37565"/>
    </ligand>
</feature>
<sequence length="293" mass="33239">MPVGKIIKSLSGFYYVLSDGEVYQCRGRGNFRKKKVTPLVGDIVEFKAENRQEGYILSINERKNELIRPPIANVDQALIVTSAVHPDFNALLLDRFLVLVEEKRIEPFIVISKMDQLDHAQMEMMENYKTLYEKIGYPVILSAVNDTEAMEVIQSHLANRTTVIAGQSGVGKSSLLNSIDSRLCIDTDEISESLGRGKHTTRHVELYEISKGLVADTPGFSSLEFGELETDQLAECFPEFVEVQNDCKFRGCLHFKEPKCAVKAAVDTGEISKQRYDHYVHFLNEIQNRKPRY</sequence>
<dbReference type="CDD" id="cd04466">
    <property type="entry name" value="S1_YloQ_GTPase"/>
    <property type="match status" value="1"/>
</dbReference>
<dbReference type="InterPro" id="IPR030378">
    <property type="entry name" value="G_CP_dom"/>
</dbReference>
<dbReference type="InterPro" id="IPR010914">
    <property type="entry name" value="RsgA_GTPase_dom"/>
</dbReference>
<dbReference type="PROSITE" id="PS50936">
    <property type="entry name" value="ENGC_GTPASE"/>
    <property type="match status" value="1"/>
</dbReference>
<evidence type="ECO:0000256" key="6">
    <source>
        <dbReference type="ARBA" id="ARBA00022801"/>
    </source>
</evidence>
<dbReference type="PANTHER" id="PTHR32120">
    <property type="entry name" value="SMALL RIBOSOMAL SUBUNIT BIOGENESIS GTPASE RSGA"/>
    <property type="match status" value="1"/>
</dbReference>
<feature type="binding site" evidence="10">
    <location>
        <position position="252"/>
    </location>
    <ligand>
        <name>Zn(2+)</name>
        <dbReference type="ChEBI" id="CHEBI:29105"/>
    </ligand>
</feature>
<evidence type="ECO:0000256" key="10">
    <source>
        <dbReference type="HAMAP-Rule" id="MF_01820"/>
    </source>
</evidence>
<dbReference type="CDD" id="cd01854">
    <property type="entry name" value="YjeQ_EngC"/>
    <property type="match status" value="1"/>
</dbReference>
<feature type="binding site" evidence="10">
    <location>
        <position position="247"/>
    </location>
    <ligand>
        <name>Zn(2+)</name>
        <dbReference type="ChEBI" id="CHEBI:29105"/>
    </ligand>
</feature>
<evidence type="ECO:0000256" key="1">
    <source>
        <dbReference type="ARBA" id="ARBA00022490"/>
    </source>
</evidence>
<dbReference type="AlphaFoldDB" id="A0A024P2G8"/>
<dbReference type="InterPro" id="IPR004881">
    <property type="entry name" value="Ribosome_biogen_GTPase_RsgA"/>
</dbReference>
<dbReference type="GO" id="GO:0019843">
    <property type="term" value="F:rRNA binding"/>
    <property type="evidence" value="ECO:0007669"/>
    <property type="project" value="UniProtKB-KW"/>
</dbReference>
<name>A0A024P2G8_9BACI</name>
<feature type="domain" description="EngC GTPase" evidence="11">
    <location>
        <begin position="72"/>
        <end position="221"/>
    </location>
</feature>
<protein>
    <recommendedName>
        <fullName evidence="10">Small ribosomal subunit biogenesis GTPase RsgA</fullName>
        <ecNumber evidence="10">3.6.1.-</ecNumber>
    </recommendedName>
</protein>
<feature type="binding site" evidence="10">
    <location>
        <begin position="112"/>
        <end position="115"/>
    </location>
    <ligand>
        <name>GTP</name>
        <dbReference type="ChEBI" id="CHEBI:37565"/>
    </ligand>
</feature>
<dbReference type="GO" id="GO:0046872">
    <property type="term" value="F:metal ion binding"/>
    <property type="evidence" value="ECO:0007669"/>
    <property type="project" value="UniProtKB-KW"/>
</dbReference>
<dbReference type="InterPro" id="IPR031944">
    <property type="entry name" value="RsgA_N"/>
</dbReference>
<dbReference type="Proteomes" id="UP000028868">
    <property type="component" value="Unassembled WGS sequence"/>
</dbReference>
<comment type="caution">
    <text evidence="13">The sequence shown here is derived from an EMBL/GenBank/DDBJ whole genome shotgun (WGS) entry which is preliminary data.</text>
</comment>
<evidence type="ECO:0000259" key="11">
    <source>
        <dbReference type="PROSITE" id="PS50936"/>
    </source>
</evidence>
<comment type="similarity">
    <text evidence="10">Belongs to the TRAFAC class YlqF/YawG GTPase family. RsgA subfamily.</text>
</comment>
<keyword evidence="8 10" id="KW-0694">RNA-binding</keyword>
<keyword evidence="9 10" id="KW-0342">GTP-binding</keyword>
<evidence type="ECO:0000313" key="13">
    <source>
        <dbReference type="EMBL" id="CDQ22258.1"/>
    </source>
</evidence>
<keyword evidence="6 10" id="KW-0378">Hydrolase</keyword>
<evidence type="ECO:0000259" key="12">
    <source>
        <dbReference type="PROSITE" id="PS51721"/>
    </source>
</evidence>
<dbReference type="Gene3D" id="3.40.50.300">
    <property type="entry name" value="P-loop containing nucleotide triphosphate hydrolases"/>
    <property type="match status" value="1"/>
</dbReference>
<evidence type="ECO:0000313" key="14">
    <source>
        <dbReference type="Proteomes" id="UP000028868"/>
    </source>
</evidence>
<dbReference type="RefSeq" id="WP_035505443.1">
    <property type="nucleotide sequence ID" value="NZ_CCDH010000002.1"/>
</dbReference>
<dbReference type="EC" id="3.6.1.-" evidence="10"/>
<reference evidence="13 14" key="2">
    <citation type="submission" date="2014-05" db="EMBL/GenBank/DDBJ databases">
        <title>Draft genome sequence of Halobacillus karajensis HK-03.</title>
        <authorList>
            <person name="Khelaifia S."/>
            <person name="Croce O."/>
            <person name="Lagier J.C."/>
            <person name="Raoult D."/>
        </authorList>
    </citation>
    <scope>NUCLEOTIDE SEQUENCE [LARGE SCALE GENOMIC DNA]</scope>
    <source>
        <strain evidence="13 14">HD-03</strain>
    </source>
</reference>
<feature type="binding site" evidence="10">
    <location>
        <position position="260"/>
    </location>
    <ligand>
        <name>Zn(2+)</name>
        <dbReference type="ChEBI" id="CHEBI:29105"/>
    </ligand>
</feature>
<dbReference type="PROSITE" id="PS51721">
    <property type="entry name" value="G_CP"/>
    <property type="match status" value="1"/>
</dbReference>
<keyword evidence="3 10" id="KW-0479">Metal-binding</keyword>
<dbReference type="EMBL" id="CCDI010000001">
    <property type="protein sequence ID" value="CDQ22258.1"/>
    <property type="molecule type" value="Genomic_DNA"/>
</dbReference>
<proteinExistence type="inferred from homology"/>
<dbReference type="Gene3D" id="1.10.40.50">
    <property type="entry name" value="Probable gtpase engc, domain 3"/>
    <property type="match status" value="1"/>
</dbReference>
<comment type="cofactor">
    <cofactor evidence="10">
        <name>Zn(2+)</name>
        <dbReference type="ChEBI" id="CHEBI:29105"/>
    </cofactor>
    <text evidence="10">Binds 1 zinc ion per subunit.</text>
</comment>
<comment type="subcellular location">
    <subcellularLocation>
        <location evidence="10">Cytoplasm</location>
    </subcellularLocation>
</comment>
<dbReference type="InterPro" id="IPR012340">
    <property type="entry name" value="NA-bd_OB-fold"/>
</dbReference>
<dbReference type="InterPro" id="IPR027417">
    <property type="entry name" value="P-loop_NTPase"/>
</dbReference>
<dbReference type="GO" id="GO:0003924">
    <property type="term" value="F:GTPase activity"/>
    <property type="evidence" value="ECO:0007669"/>
    <property type="project" value="UniProtKB-UniRule"/>
</dbReference>
<dbReference type="GO" id="GO:0042274">
    <property type="term" value="P:ribosomal small subunit biogenesis"/>
    <property type="evidence" value="ECO:0007669"/>
    <property type="project" value="UniProtKB-UniRule"/>
</dbReference>
<keyword evidence="14" id="KW-1185">Reference proteome</keyword>
<evidence type="ECO:0000256" key="5">
    <source>
        <dbReference type="ARBA" id="ARBA00022741"/>
    </source>
</evidence>
<accession>A0A024P2G8</accession>
<evidence type="ECO:0000256" key="9">
    <source>
        <dbReference type="ARBA" id="ARBA00023134"/>
    </source>
</evidence>
<comment type="subunit">
    <text evidence="10">Monomer. Associates with 30S ribosomal subunit, binds 16S rRNA.</text>
</comment>
<keyword evidence="2 10" id="KW-0690">Ribosome biogenesis</keyword>
<keyword evidence="4 10" id="KW-0699">rRNA-binding</keyword>
<keyword evidence="5 10" id="KW-0547">Nucleotide-binding</keyword>
<reference evidence="14" key="1">
    <citation type="submission" date="2014-03" db="EMBL/GenBank/DDBJ databases">
        <authorList>
            <person name="Urmite Genomes U."/>
        </authorList>
    </citation>
    <scope>NUCLEOTIDE SEQUENCE [LARGE SCALE GENOMIC DNA]</scope>
    <source>
        <strain evidence="14">HD-03</strain>
    </source>
</reference>
<organism evidence="13 14">
    <name type="scientific">Halobacillus karajensis</name>
    <dbReference type="NCBI Taxonomy" id="195088"/>
    <lineage>
        <taxon>Bacteria</taxon>
        <taxon>Bacillati</taxon>
        <taxon>Bacillota</taxon>
        <taxon>Bacilli</taxon>
        <taxon>Bacillales</taxon>
        <taxon>Bacillaceae</taxon>
        <taxon>Halobacillus</taxon>
    </lineage>
</organism>
<dbReference type="PANTHER" id="PTHR32120:SF11">
    <property type="entry name" value="SMALL RIBOSOMAL SUBUNIT BIOGENESIS GTPASE RSGA 1, MITOCHONDRIAL-RELATED"/>
    <property type="match status" value="1"/>
</dbReference>
<dbReference type="Pfam" id="PF03193">
    <property type="entry name" value="RsgA_GTPase"/>
    <property type="match status" value="1"/>
</dbReference>
<dbReference type="HAMAP" id="MF_01820">
    <property type="entry name" value="GTPase_RsgA"/>
    <property type="match status" value="1"/>
</dbReference>
<dbReference type="GO" id="GO:0005737">
    <property type="term" value="C:cytoplasm"/>
    <property type="evidence" value="ECO:0007669"/>
    <property type="project" value="UniProtKB-SubCell"/>
</dbReference>
<dbReference type="SUPFAM" id="SSF52540">
    <property type="entry name" value="P-loop containing nucleoside triphosphate hydrolases"/>
    <property type="match status" value="1"/>
</dbReference>
<gene>
    <name evidence="13" type="primary">rsgA_1</name>
    <name evidence="10" type="synonym">rsgA</name>
    <name evidence="13" type="ORF">BN983_00463</name>
</gene>
<comment type="function">
    <text evidence="10">One of several proteins that assist in the late maturation steps of the functional core of the 30S ribosomal subunit. Helps release RbfA from mature subunits. May play a role in the assembly of ribosomal proteins into the subunit. Circularly permuted GTPase that catalyzes slow GTP hydrolysis, GTPase activity is stimulated by the 30S ribosomal subunit.</text>
</comment>
<evidence type="ECO:0000256" key="4">
    <source>
        <dbReference type="ARBA" id="ARBA00022730"/>
    </source>
</evidence>
<keyword evidence="7 10" id="KW-0862">Zinc</keyword>
<feature type="domain" description="CP-type G" evidence="12">
    <location>
        <begin position="63"/>
        <end position="223"/>
    </location>
</feature>
<evidence type="ECO:0000256" key="8">
    <source>
        <dbReference type="ARBA" id="ARBA00022884"/>
    </source>
</evidence>
<dbReference type="GO" id="GO:0005525">
    <property type="term" value="F:GTP binding"/>
    <property type="evidence" value="ECO:0007669"/>
    <property type="project" value="UniProtKB-UniRule"/>
</dbReference>
<feature type="binding site" evidence="10">
    <location>
        <position position="254"/>
    </location>
    <ligand>
        <name>Zn(2+)</name>
        <dbReference type="ChEBI" id="CHEBI:29105"/>
    </ligand>
</feature>
<evidence type="ECO:0000256" key="7">
    <source>
        <dbReference type="ARBA" id="ARBA00022833"/>
    </source>
</evidence>
<dbReference type="Pfam" id="PF16745">
    <property type="entry name" value="RsgA_N"/>
    <property type="match status" value="1"/>
</dbReference>